<feature type="domain" description="NERD" evidence="1">
    <location>
        <begin position="26"/>
        <end position="142"/>
    </location>
</feature>
<gene>
    <name evidence="2" type="ORF">CD29_08040</name>
</gene>
<keyword evidence="3" id="KW-1185">Reference proteome</keyword>
<dbReference type="GO" id="GO:0006265">
    <property type="term" value="P:DNA topological change"/>
    <property type="evidence" value="ECO:0007669"/>
    <property type="project" value="InterPro"/>
</dbReference>
<dbReference type="eggNOG" id="COG0551">
    <property type="taxonomic scope" value="Bacteria"/>
</dbReference>
<dbReference type="RefSeq" id="WP_036185042.1">
    <property type="nucleotide sequence ID" value="NZ_AVDA01000008.1"/>
</dbReference>
<evidence type="ECO:0000313" key="2">
    <source>
        <dbReference type="EMBL" id="KGR78964.1"/>
    </source>
</evidence>
<dbReference type="Proteomes" id="UP000030416">
    <property type="component" value="Unassembled WGS sequence"/>
</dbReference>
<proteinExistence type="predicted"/>
<dbReference type="PROSITE" id="PS50965">
    <property type="entry name" value="NERD"/>
    <property type="match status" value="1"/>
</dbReference>
<dbReference type="InterPro" id="IPR011528">
    <property type="entry name" value="NERD"/>
</dbReference>
<dbReference type="Pfam" id="PF01396">
    <property type="entry name" value="Zn_ribbon_Top1"/>
    <property type="match status" value="1"/>
</dbReference>
<accession>A0A0A3I2M3</accession>
<name>A0A0A3I2M3_9BACL</name>
<dbReference type="Gene3D" id="3.30.65.10">
    <property type="entry name" value="Bacterial Topoisomerase I, domain 1"/>
    <property type="match status" value="1"/>
</dbReference>
<dbReference type="GO" id="GO:0005694">
    <property type="term" value="C:chromosome"/>
    <property type="evidence" value="ECO:0007669"/>
    <property type="project" value="InterPro"/>
</dbReference>
<comment type="caution">
    <text evidence="2">The sequence shown here is derived from an EMBL/GenBank/DDBJ whole genome shotgun (WGS) entry which is preliminary data.</text>
</comment>
<evidence type="ECO:0000259" key="1">
    <source>
        <dbReference type="PROSITE" id="PS50965"/>
    </source>
</evidence>
<evidence type="ECO:0000313" key="3">
    <source>
        <dbReference type="Proteomes" id="UP000030416"/>
    </source>
</evidence>
<dbReference type="InterPro" id="IPR013498">
    <property type="entry name" value="Topo_IA_Znf"/>
</dbReference>
<protein>
    <recommendedName>
        <fullName evidence="1">NERD domain-containing protein</fullName>
    </recommendedName>
</protein>
<dbReference type="Pfam" id="PF08378">
    <property type="entry name" value="NERD"/>
    <property type="match status" value="1"/>
</dbReference>
<dbReference type="EMBL" id="JPVN01000008">
    <property type="protein sequence ID" value="KGR78964.1"/>
    <property type="molecule type" value="Genomic_DNA"/>
</dbReference>
<dbReference type="AlphaFoldDB" id="A0A0A3I2M3"/>
<dbReference type="GO" id="GO:0003916">
    <property type="term" value="F:DNA topoisomerase activity"/>
    <property type="evidence" value="ECO:0007669"/>
    <property type="project" value="InterPro"/>
</dbReference>
<dbReference type="GO" id="GO:0003677">
    <property type="term" value="F:DNA binding"/>
    <property type="evidence" value="ECO:0007669"/>
    <property type="project" value="InterPro"/>
</dbReference>
<dbReference type="SUPFAM" id="SSF57783">
    <property type="entry name" value="Zinc beta-ribbon"/>
    <property type="match status" value="1"/>
</dbReference>
<dbReference type="STRING" id="1384049.CD29_08040"/>
<reference evidence="2 3" key="1">
    <citation type="submission" date="2014-02" db="EMBL/GenBank/DDBJ databases">
        <title>Draft genome sequence of Lysinibacillus manganicus DSM 26584T.</title>
        <authorList>
            <person name="Zhang F."/>
            <person name="Wang G."/>
            <person name="Zhang L."/>
        </authorList>
    </citation>
    <scope>NUCLEOTIDE SEQUENCE [LARGE SCALE GENOMIC DNA]</scope>
    <source>
        <strain evidence="2 3">DSM 26584</strain>
    </source>
</reference>
<sequence length="258" mass="30175">MELSLLILIVIFVAMAVLKAKYPAIKGAVGERFVNKKLSELGTSYRVFHDLYVPNDKGGTTQVDHIVTSPYGIFVIETKHYDGWILGQENQKYWTQVIYKRKEKLYNPIWQNYGHIQAIKKYIGKEYFEPIHSIIAFSSQSTFKFKETFKSAKVIQFPQLLKVIKEWNEINISELELQELNRALEKLIIVDRKVKRQLQKQHVQTIKTNLKNQKVKETESVKQNLCPKCWGELSIKKGKYGSFYGCGNYPKCRYTRKI</sequence>
<organism evidence="2 3">
    <name type="scientific">Ureibacillus manganicus DSM 26584</name>
    <dbReference type="NCBI Taxonomy" id="1384049"/>
    <lineage>
        <taxon>Bacteria</taxon>
        <taxon>Bacillati</taxon>
        <taxon>Bacillota</taxon>
        <taxon>Bacilli</taxon>
        <taxon>Bacillales</taxon>
        <taxon>Caryophanaceae</taxon>
        <taxon>Ureibacillus</taxon>
    </lineage>
</organism>